<dbReference type="PROSITE" id="PS51257">
    <property type="entry name" value="PROKAR_LIPOPROTEIN"/>
    <property type="match status" value="1"/>
</dbReference>
<evidence type="ECO:0000313" key="2">
    <source>
        <dbReference type="EMBL" id="KAF5920127.1"/>
    </source>
</evidence>
<dbReference type="EMBL" id="JACDTQ010002158">
    <property type="protein sequence ID" value="KAF5920127.1"/>
    <property type="molecule type" value="Genomic_DNA"/>
</dbReference>
<evidence type="ECO:0000256" key="1">
    <source>
        <dbReference type="SAM" id="MobiDB-lite"/>
    </source>
</evidence>
<keyword evidence="3" id="KW-1185">Reference proteome</keyword>
<name>A0A7J7EWS3_DICBM</name>
<accession>A0A7J7EWS3</accession>
<reference evidence="2 3" key="1">
    <citation type="journal article" date="2020" name="Mol. Biol. Evol.">
        <title>Interspecific Gene Flow and the Evolution of Specialization in Black and White Rhinoceros.</title>
        <authorList>
            <person name="Moodley Y."/>
            <person name="Westbury M.V."/>
            <person name="Russo I.M."/>
            <person name="Gopalakrishnan S."/>
            <person name="Rakotoarivelo A."/>
            <person name="Olsen R.A."/>
            <person name="Prost S."/>
            <person name="Tunstall T."/>
            <person name="Ryder O.A."/>
            <person name="Dalen L."/>
            <person name="Bruford M.W."/>
        </authorList>
    </citation>
    <scope>NUCLEOTIDE SEQUENCE [LARGE SCALE GENOMIC DNA]</scope>
    <source>
        <strain evidence="2">SBR-YM</strain>
        <tissue evidence="2">Skin</tissue>
    </source>
</reference>
<feature type="region of interest" description="Disordered" evidence="1">
    <location>
        <begin position="1"/>
        <end position="24"/>
    </location>
</feature>
<evidence type="ECO:0000313" key="3">
    <source>
        <dbReference type="Proteomes" id="UP000551758"/>
    </source>
</evidence>
<proteinExistence type="predicted"/>
<dbReference type="AlphaFoldDB" id="A0A7J7EWS3"/>
<gene>
    <name evidence="2" type="ORF">HPG69_006397</name>
</gene>
<protein>
    <submittedName>
        <fullName evidence="2">Uncharacterized protein</fullName>
    </submittedName>
</protein>
<comment type="caution">
    <text evidence="2">The sequence shown here is derived from an EMBL/GenBank/DDBJ whole genome shotgun (WGS) entry which is preliminary data.</text>
</comment>
<dbReference type="Proteomes" id="UP000551758">
    <property type="component" value="Unassembled WGS sequence"/>
</dbReference>
<organism evidence="2 3">
    <name type="scientific">Diceros bicornis minor</name>
    <name type="common">South-central black rhinoceros</name>
    <dbReference type="NCBI Taxonomy" id="77932"/>
    <lineage>
        <taxon>Eukaryota</taxon>
        <taxon>Metazoa</taxon>
        <taxon>Chordata</taxon>
        <taxon>Craniata</taxon>
        <taxon>Vertebrata</taxon>
        <taxon>Euteleostomi</taxon>
        <taxon>Mammalia</taxon>
        <taxon>Eutheria</taxon>
        <taxon>Laurasiatheria</taxon>
        <taxon>Perissodactyla</taxon>
        <taxon>Rhinocerotidae</taxon>
        <taxon>Diceros</taxon>
    </lineage>
</organism>
<sequence>MPNSKSTSSEMSGPWGQARAAPWNSGSLSCGDKIQGLTGIPVSRVSMEQEIETEILVLVCSIVKRHRGHHVLLAQREHEGESGEENSAFPESKTGNPCY</sequence>
<feature type="compositionally biased region" description="Polar residues" evidence="1">
    <location>
        <begin position="1"/>
        <end position="11"/>
    </location>
</feature>
<feature type="region of interest" description="Disordered" evidence="1">
    <location>
        <begin position="74"/>
        <end position="99"/>
    </location>
</feature>